<reference evidence="1 2" key="1">
    <citation type="submission" date="2019-11" db="EMBL/GenBank/DDBJ databases">
        <title>Comparative genomics of hydrocarbon-degrading Desulfosarcina strains.</title>
        <authorList>
            <person name="Watanabe M."/>
            <person name="Kojima H."/>
            <person name="Fukui M."/>
        </authorList>
    </citation>
    <scope>NUCLEOTIDE SEQUENCE [LARGE SCALE GENOMIC DNA]</scope>
    <source>
        <strain evidence="2">oXyS1</strain>
    </source>
</reference>
<protein>
    <submittedName>
        <fullName evidence="1">Uncharacterized protein</fullName>
    </submittedName>
</protein>
<dbReference type="Proteomes" id="UP000422108">
    <property type="component" value="Chromosome"/>
</dbReference>
<dbReference type="EMBL" id="AP021879">
    <property type="protein sequence ID" value="BBO88741.1"/>
    <property type="molecule type" value="Genomic_DNA"/>
</dbReference>
<evidence type="ECO:0000313" key="1">
    <source>
        <dbReference type="EMBL" id="BBO88741.1"/>
    </source>
</evidence>
<organism evidence="1 2">
    <name type="scientific">Desulfosarcina ovata subsp. ovata</name>
    <dbReference type="NCBI Taxonomy" id="2752305"/>
    <lineage>
        <taxon>Bacteria</taxon>
        <taxon>Pseudomonadati</taxon>
        <taxon>Thermodesulfobacteriota</taxon>
        <taxon>Desulfobacteria</taxon>
        <taxon>Desulfobacterales</taxon>
        <taxon>Desulfosarcinaceae</taxon>
        <taxon>Desulfosarcina</taxon>
    </lineage>
</organism>
<name>A0A5K8A8D0_9BACT</name>
<dbReference type="AlphaFoldDB" id="A0A5K8A8D0"/>
<evidence type="ECO:0000313" key="2">
    <source>
        <dbReference type="Proteomes" id="UP000422108"/>
    </source>
</evidence>
<accession>A0A5K8A8D0</accession>
<sequence length="143" mass="15206">MATDQRGSFFVIAFVDTNRNGQRDINEQGAILPVILAECRIEAAGDLRSTANPGNLNINFDGIAGNVNTANYSWVNISTGDFNSQATAGVALDADVRIVGGGADGKRGLDRVFLGWANNFTALSYDGLYRDGRHITRGALPVS</sequence>
<keyword evidence="2" id="KW-1185">Reference proteome</keyword>
<gene>
    <name evidence="1" type="ORF">DSCOOX_19210</name>
</gene>
<proteinExistence type="predicted"/>